<accession>A0A6U4ABV6</accession>
<evidence type="ECO:0000256" key="1">
    <source>
        <dbReference type="SAM" id="MobiDB-lite"/>
    </source>
</evidence>
<gene>
    <name evidence="2" type="ORF">DBRI1063_LOCUS10448</name>
</gene>
<dbReference type="EMBL" id="HBGN01016246">
    <property type="protein sequence ID" value="CAD9328842.1"/>
    <property type="molecule type" value="Transcribed_RNA"/>
</dbReference>
<organism evidence="2">
    <name type="scientific">Ditylum brightwellii</name>
    <dbReference type="NCBI Taxonomy" id="49249"/>
    <lineage>
        <taxon>Eukaryota</taxon>
        <taxon>Sar</taxon>
        <taxon>Stramenopiles</taxon>
        <taxon>Ochrophyta</taxon>
        <taxon>Bacillariophyta</taxon>
        <taxon>Mediophyceae</taxon>
        <taxon>Lithodesmiophycidae</taxon>
        <taxon>Lithodesmiales</taxon>
        <taxon>Lithodesmiaceae</taxon>
        <taxon>Ditylum</taxon>
    </lineage>
</organism>
<reference evidence="2" key="1">
    <citation type="submission" date="2021-01" db="EMBL/GenBank/DDBJ databases">
        <authorList>
            <person name="Corre E."/>
            <person name="Pelletier E."/>
            <person name="Niang G."/>
            <person name="Scheremetjew M."/>
            <person name="Finn R."/>
            <person name="Kale V."/>
            <person name="Holt S."/>
            <person name="Cochrane G."/>
            <person name="Meng A."/>
            <person name="Brown T."/>
            <person name="Cohen L."/>
        </authorList>
    </citation>
    <scope>NUCLEOTIDE SEQUENCE</scope>
    <source>
        <strain evidence="2">Pop2</strain>
    </source>
</reference>
<evidence type="ECO:0000313" key="2">
    <source>
        <dbReference type="EMBL" id="CAD9328842.1"/>
    </source>
</evidence>
<sequence>MFHLLLKEVTARAVCGTLPAIFNISMCGCRQGKTVLFYSFDIDCGSNTFSAKALSKLNIGIAITANGETGSYSIVRSTVQPFSELFLLFPSLLSPIENIIRHLLATLLRPFAEKKTKSPLDTSDFSHTQHTLKGIIGGRPNISSTSSPTASGLSTGLPRSVDGLTECDDATILGQFVGVDKKACIFSRETPGTFVLVVNCSEVTADERRSRDMKQRKTPMMHATDLMNKKNSCQIYANLDDG</sequence>
<dbReference type="AlphaFoldDB" id="A0A6U4ABV6"/>
<protein>
    <submittedName>
        <fullName evidence="2">Uncharacterized protein</fullName>
    </submittedName>
</protein>
<feature type="compositionally biased region" description="Low complexity" evidence="1">
    <location>
        <begin position="143"/>
        <end position="155"/>
    </location>
</feature>
<dbReference type="PROSITE" id="PS51257">
    <property type="entry name" value="PROKAR_LIPOPROTEIN"/>
    <property type="match status" value="1"/>
</dbReference>
<name>A0A6U4ABV6_9STRA</name>
<proteinExistence type="predicted"/>
<feature type="region of interest" description="Disordered" evidence="1">
    <location>
        <begin position="134"/>
        <end position="155"/>
    </location>
</feature>